<evidence type="ECO:0000313" key="1">
    <source>
        <dbReference type="EMBL" id="MPL77598.1"/>
    </source>
</evidence>
<protein>
    <submittedName>
        <fullName evidence="1">Uncharacterized protein</fullName>
    </submittedName>
</protein>
<reference evidence="1" key="1">
    <citation type="submission" date="2019-08" db="EMBL/GenBank/DDBJ databases">
        <authorList>
            <person name="Kucharzyk K."/>
            <person name="Murdoch R.W."/>
            <person name="Higgins S."/>
            <person name="Loffler F."/>
        </authorList>
    </citation>
    <scope>NUCLEOTIDE SEQUENCE</scope>
</reference>
<organism evidence="1">
    <name type="scientific">bioreactor metagenome</name>
    <dbReference type="NCBI Taxonomy" id="1076179"/>
    <lineage>
        <taxon>unclassified sequences</taxon>
        <taxon>metagenomes</taxon>
        <taxon>ecological metagenomes</taxon>
    </lineage>
</organism>
<dbReference type="AlphaFoldDB" id="A0A644UF18"/>
<sequence length="108" mass="12149">MKSIMIKLNIKERVILPEILPQQGSKLQQIVVRSLLAKIEFTPAEIKSFEMNFTAKGISWNEKALSEKFSVELSEPEVSVLKEAAAALDKEARVTQHNLSLVEKIESL</sequence>
<comment type="caution">
    <text evidence="1">The sequence shown here is derived from an EMBL/GenBank/DDBJ whole genome shotgun (WGS) entry which is preliminary data.</text>
</comment>
<accession>A0A644UF18</accession>
<dbReference type="EMBL" id="VSSQ01000108">
    <property type="protein sequence ID" value="MPL77598.1"/>
    <property type="molecule type" value="Genomic_DNA"/>
</dbReference>
<name>A0A644UF18_9ZZZZ</name>
<proteinExistence type="predicted"/>
<gene>
    <name evidence="1" type="ORF">SDC9_23455</name>
</gene>